<comment type="caution">
    <text evidence="3">The sequence shown here is derived from an EMBL/GenBank/DDBJ whole genome shotgun (WGS) entry which is preliminary data.</text>
</comment>
<accession>A0A2C9V5E3</accession>
<dbReference type="CDD" id="cd03031">
    <property type="entry name" value="GRX_GRX_like"/>
    <property type="match status" value="1"/>
</dbReference>
<dbReference type="Gene3D" id="3.40.30.10">
    <property type="entry name" value="Glutaredoxin"/>
    <property type="match status" value="1"/>
</dbReference>
<dbReference type="EMBL" id="CM004396">
    <property type="protein sequence ID" value="OAY39062.1"/>
    <property type="molecule type" value="Genomic_DNA"/>
</dbReference>
<dbReference type="Pfam" id="PF23733">
    <property type="entry name" value="GRXCR1-2_C"/>
    <property type="match status" value="1"/>
</dbReference>
<feature type="region of interest" description="Disordered" evidence="1">
    <location>
        <begin position="156"/>
        <end position="219"/>
    </location>
</feature>
<evidence type="ECO:0000256" key="1">
    <source>
        <dbReference type="SAM" id="MobiDB-lite"/>
    </source>
</evidence>
<organism evidence="3 4">
    <name type="scientific">Manihot esculenta</name>
    <name type="common">Cassava</name>
    <name type="synonym">Jatropha manihot</name>
    <dbReference type="NCBI Taxonomy" id="3983"/>
    <lineage>
        <taxon>Eukaryota</taxon>
        <taxon>Viridiplantae</taxon>
        <taxon>Streptophyta</taxon>
        <taxon>Embryophyta</taxon>
        <taxon>Tracheophyta</taxon>
        <taxon>Spermatophyta</taxon>
        <taxon>Magnoliopsida</taxon>
        <taxon>eudicotyledons</taxon>
        <taxon>Gunneridae</taxon>
        <taxon>Pentapetalae</taxon>
        <taxon>rosids</taxon>
        <taxon>fabids</taxon>
        <taxon>Malpighiales</taxon>
        <taxon>Euphorbiaceae</taxon>
        <taxon>Crotonoideae</taxon>
        <taxon>Manihoteae</taxon>
        <taxon>Manihot</taxon>
    </lineage>
</organism>
<feature type="compositionally biased region" description="Basic and acidic residues" evidence="1">
    <location>
        <begin position="156"/>
        <end position="201"/>
    </location>
</feature>
<dbReference type="Proteomes" id="UP000091857">
    <property type="component" value="Chromosome 10"/>
</dbReference>
<dbReference type="InterPro" id="IPR036249">
    <property type="entry name" value="Thioredoxin-like_sf"/>
</dbReference>
<feature type="domain" description="Glutaredoxin" evidence="2">
    <location>
        <begin position="226"/>
        <end position="292"/>
    </location>
</feature>
<keyword evidence="4" id="KW-1185">Reference proteome</keyword>
<dbReference type="PANTHER" id="PTHR45669">
    <property type="entry name" value="GLUTAREDOXIN DOMAIN-CONTAINING CYSTEINE-RICH PROTEIN CG12206-RELATED"/>
    <property type="match status" value="1"/>
</dbReference>
<dbReference type="PANTHER" id="PTHR45669:SF28">
    <property type="entry name" value="GLUTAREDOXIN DOMAIN-CONTAINING PROTEIN"/>
    <property type="match status" value="1"/>
</dbReference>
<reference evidence="4" key="1">
    <citation type="journal article" date="2016" name="Nat. Biotechnol.">
        <title>Sequencing wild and cultivated cassava and related species reveals extensive interspecific hybridization and genetic diversity.</title>
        <authorList>
            <person name="Bredeson J.V."/>
            <person name="Lyons J.B."/>
            <person name="Prochnik S.E."/>
            <person name="Wu G.A."/>
            <person name="Ha C.M."/>
            <person name="Edsinger-Gonzales E."/>
            <person name="Grimwood J."/>
            <person name="Schmutz J."/>
            <person name="Rabbi I.Y."/>
            <person name="Egesi C."/>
            <person name="Nauluvula P."/>
            <person name="Lebot V."/>
            <person name="Ndunguru J."/>
            <person name="Mkamilo G."/>
            <person name="Bart R.S."/>
            <person name="Setter T.L."/>
            <person name="Gleadow R.M."/>
            <person name="Kulakow P."/>
            <person name="Ferguson M.E."/>
            <person name="Rounsley S."/>
            <person name="Rokhsar D.S."/>
        </authorList>
    </citation>
    <scope>NUCLEOTIDE SEQUENCE [LARGE SCALE GENOMIC DNA]</scope>
    <source>
        <strain evidence="4">cv. AM560-2</strain>
    </source>
</reference>
<dbReference type="AlphaFoldDB" id="A0A2C9V5E3"/>
<dbReference type="Gramene" id="Manes.10G064400.1.v8.1">
    <property type="protein sequence ID" value="Manes.10G064400.1.v8.1.CDS.1"/>
    <property type="gene ID" value="Manes.10G064400.v8.1"/>
</dbReference>
<dbReference type="PROSITE" id="PS51354">
    <property type="entry name" value="GLUTAREDOXIN_2"/>
    <property type="match status" value="1"/>
</dbReference>
<dbReference type="Pfam" id="PF00462">
    <property type="entry name" value="Glutaredoxin"/>
    <property type="match status" value="1"/>
</dbReference>
<proteinExistence type="predicted"/>
<protein>
    <recommendedName>
        <fullName evidence="2">Glutaredoxin domain-containing protein</fullName>
    </recommendedName>
</protein>
<dbReference type="OMA" id="DERCRRC"/>
<evidence type="ECO:0000313" key="4">
    <source>
        <dbReference type="Proteomes" id="UP000091857"/>
    </source>
</evidence>
<sequence>MKGMKGKLVKRLKSIKPIGYLKLDRVLQVNAVDGFIETFTKSSSLSAETQFIAKESVQEKVEERRVLNQEPDIIVVEELMRDLEEDDMENGDDIDDKENIGPHVGVKGKMETSFRQQTPLSEVDVSSFRRPDLNSGTLFDPNLLAAFEEAVKEHFRMSESERQARIEKENLERRKEEGSEREARNLEKCEEEPPPKSRRIEEEEEEEEKPLLSYDEKCPPGGSDSVILYTTTLRGIRKTFEDCNSVRFLLESFRVIFYERDVSMHMEFKEELWRVMEGKAKPPRLFIRGRYIGGAEEVLRLHEQGKFRQLFEGVPIDESTGPCEGCAGFRFVVCFNCSGSHRITEDNGLSRKCQDCNENGLIICPLCC</sequence>
<dbReference type="InterPro" id="IPR002109">
    <property type="entry name" value="Glutaredoxin"/>
</dbReference>
<gene>
    <name evidence="3" type="ORF">MANES_10G064400v8</name>
</gene>
<evidence type="ECO:0000313" key="3">
    <source>
        <dbReference type="EMBL" id="OAY39062.1"/>
    </source>
</evidence>
<name>A0A2C9V5E3_MANES</name>
<evidence type="ECO:0000259" key="2">
    <source>
        <dbReference type="Pfam" id="PF00462"/>
    </source>
</evidence>
<dbReference type="OrthoDB" id="423313at2759"/>
<dbReference type="SUPFAM" id="SSF52833">
    <property type="entry name" value="Thioredoxin-like"/>
    <property type="match status" value="1"/>
</dbReference>